<name>A0ABU9FEJ9_9ENTR</name>
<dbReference type="RefSeq" id="WP_123755989.1">
    <property type="nucleotide sequence ID" value="NZ_JARXNK020000106.1"/>
</dbReference>
<dbReference type="InterPro" id="IPR009241">
    <property type="entry name" value="HigB-like"/>
</dbReference>
<evidence type="ECO:0000313" key="1">
    <source>
        <dbReference type="EMBL" id="MEL0554687.1"/>
    </source>
</evidence>
<evidence type="ECO:0000313" key="2">
    <source>
        <dbReference type="Proteomes" id="UP001312893"/>
    </source>
</evidence>
<sequence length="112" mass="12771">MAEKDIVWRGTSLDDLKAFPDDVKRDAGHELGKVQCGLQPTDYKPVSTWGIGVIEIRLTGEDGEYRVVYVAKFDEAIYVLHAFDKKTQQTSPRDVNIIKARYKAVLAERRKM</sequence>
<gene>
    <name evidence="1" type="ORF">QFI96_023685</name>
</gene>
<dbReference type="Pfam" id="PF05973">
    <property type="entry name" value="Gp49"/>
    <property type="match status" value="1"/>
</dbReference>
<keyword evidence="2" id="KW-1185">Reference proteome</keyword>
<organism evidence="1 2">
    <name type="scientific">Raoultella lignicola</name>
    <dbReference type="NCBI Taxonomy" id="3040939"/>
    <lineage>
        <taxon>Bacteria</taxon>
        <taxon>Pseudomonadati</taxon>
        <taxon>Pseudomonadota</taxon>
        <taxon>Gammaproteobacteria</taxon>
        <taxon>Enterobacterales</taxon>
        <taxon>Enterobacteriaceae</taxon>
        <taxon>Klebsiella/Raoultella group</taxon>
        <taxon>Raoultella</taxon>
    </lineage>
</organism>
<protein>
    <submittedName>
        <fullName evidence="1">Type II toxin-antitoxin system RelE/ParE family toxin</fullName>
    </submittedName>
</protein>
<comment type="caution">
    <text evidence="1">The sequence shown here is derived from an EMBL/GenBank/DDBJ whole genome shotgun (WGS) entry which is preliminary data.</text>
</comment>
<dbReference type="EMBL" id="JARXNK020000106">
    <property type="protein sequence ID" value="MEL0554687.1"/>
    <property type="molecule type" value="Genomic_DNA"/>
</dbReference>
<reference evidence="1 2" key="1">
    <citation type="submission" date="2024-04" db="EMBL/GenBank/DDBJ databases">
        <title>Two novel Raoultella species associated with bleeding cankers of broadleaf hosts, Raoultella scottia sp. nov. and Raoultella lignicola sp. nov.</title>
        <authorList>
            <person name="Brady C.L."/>
        </authorList>
    </citation>
    <scope>NUCLEOTIDE SEQUENCE [LARGE SCALE GENOMIC DNA]</scope>
    <source>
        <strain evidence="1 2">TW_WC1a.1</strain>
    </source>
</reference>
<proteinExistence type="predicted"/>
<accession>A0ABU9FEJ9</accession>
<dbReference type="Proteomes" id="UP001312893">
    <property type="component" value="Unassembled WGS sequence"/>
</dbReference>